<evidence type="ECO:0000313" key="2">
    <source>
        <dbReference type="EMBL" id="RGV68712.1"/>
    </source>
</evidence>
<feature type="transmembrane region" description="Helical" evidence="1">
    <location>
        <begin position="142"/>
        <end position="161"/>
    </location>
</feature>
<organism evidence="2 3">
    <name type="scientific">Enterocloster bolteae</name>
    <dbReference type="NCBI Taxonomy" id="208479"/>
    <lineage>
        <taxon>Bacteria</taxon>
        <taxon>Bacillati</taxon>
        <taxon>Bacillota</taxon>
        <taxon>Clostridia</taxon>
        <taxon>Lachnospirales</taxon>
        <taxon>Lachnospiraceae</taxon>
        <taxon>Enterocloster</taxon>
    </lineage>
</organism>
<protein>
    <recommendedName>
        <fullName evidence="4">Polysaccharide polymerase</fullName>
    </recommendedName>
</protein>
<dbReference type="RefSeq" id="WP_118019749.1">
    <property type="nucleotide sequence ID" value="NZ_CAURXV010000003.1"/>
</dbReference>
<keyword evidence="1" id="KW-0472">Membrane</keyword>
<feature type="transmembrane region" description="Helical" evidence="1">
    <location>
        <begin position="189"/>
        <end position="206"/>
    </location>
</feature>
<feature type="transmembrane region" description="Helical" evidence="1">
    <location>
        <begin position="331"/>
        <end position="347"/>
    </location>
</feature>
<dbReference type="EMBL" id="QRZM01000028">
    <property type="protein sequence ID" value="RGV68712.1"/>
    <property type="molecule type" value="Genomic_DNA"/>
</dbReference>
<dbReference type="Proteomes" id="UP000284543">
    <property type="component" value="Unassembled WGS sequence"/>
</dbReference>
<name>A0A412YSX9_9FIRM</name>
<feature type="transmembrane region" description="Helical" evidence="1">
    <location>
        <begin position="36"/>
        <end position="52"/>
    </location>
</feature>
<feature type="transmembrane region" description="Helical" evidence="1">
    <location>
        <begin position="298"/>
        <end position="319"/>
    </location>
</feature>
<comment type="caution">
    <text evidence="2">The sequence shown here is derived from an EMBL/GenBank/DDBJ whole genome shotgun (WGS) entry which is preliminary data.</text>
</comment>
<feature type="transmembrane region" description="Helical" evidence="1">
    <location>
        <begin position="101"/>
        <end position="122"/>
    </location>
</feature>
<sequence>MLFYYAYIIYLISMFLTYTMFDYIPTFTIINNGIRYTVVPALLVASLAQNKIQANNTLIILSGIILFLLFNFVFSFDKSTLLVVFIIFIAKDVNYESIITVSLWVTIGMLLFIFGSCTLGLIENRIYVQEFGTRVRYSWGFSYANMPSKFFLSITMMVIYLRKSKITFKEIILLLLLNSVFYLGTTTRMPLIIAISIILGAIIIKYSKDNGVIKNFLLRYGVCCVPISAFISIAGTYLYPKYKFLHFINQLINNRFYYGYKALSDYGVTILGRKLPPFVGPMEIRDNPQLTYNYVDSAYLQLLLTEGLIFVLILCVLFVLLGKKILKNKDFYTAFILIVIATCSIIEPGLLKLSYYPFLFYFGIFFKQWYRVNKYLTSTRRPYSRAVKGAIPVIQKNIGGTNDKLY</sequence>
<dbReference type="AlphaFoldDB" id="A0A412YSX9"/>
<evidence type="ECO:0008006" key="4">
    <source>
        <dbReference type="Google" id="ProtNLM"/>
    </source>
</evidence>
<keyword evidence="1" id="KW-1133">Transmembrane helix</keyword>
<keyword evidence="1" id="KW-0812">Transmembrane</keyword>
<evidence type="ECO:0000313" key="3">
    <source>
        <dbReference type="Proteomes" id="UP000284543"/>
    </source>
</evidence>
<feature type="transmembrane region" description="Helical" evidence="1">
    <location>
        <begin position="58"/>
        <end position="89"/>
    </location>
</feature>
<proteinExistence type="predicted"/>
<accession>A0A412YSX9</accession>
<feature type="transmembrane region" description="Helical" evidence="1">
    <location>
        <begin position="6"/>
        <end position="24"/>
    </location>
</feature>
<feature type="transmembrane region" description="Helical" evidence="1">
    <location>
        <begin position="218"/>
        <end position="239"/>
    </location>
</feature>
<reference evidence="2 3" key="1">
    <citation type="submission" date="2018-08" db="EMBL/GenBank/DDBJ databases">
        <title>A genome reference for cultivated species of the human gut microbiota.</title>
        <authorList>
            <person name="Zou Y."/>
            <person name="Xue W."/>
            <person name="Luo G."/>
        </authorList>
    </citation>
    <scope>NUCLEOTIDE SEQUENCE [LARGE SCALE GENOMIC DNA]</scope>
    <source>
        <strain evidence="2 3">AF14-18</strain>
    </source>
</reference>
<evidence type="ECO:0000256" key="1">
    <source>
        <dbReference type="SAM" id="Phobius"/>
    </source>
</evidence>
<gene>
    <name evidence="2" type="ORF">DWW02_29020</name>
</gene>